<comment type="catalytic activity">
    <reaction evidence="1 5">
        <text>5-dehydro-4-deoxy-D-glucarate + H(+) = 2,5-dioxopentanoate + CO2 + H2O</text>
        <dbReference type="Rhea" id="RHEA:24608"/>
        <dbReference type="ChEBI" id="CHEBI:15377"/>
        <dbReference type="ChEBI" id="CHEBI:15378"/>
        <dbReference type="ChEBI" id="CHEBI:16526"/>
        <dbReference type="ChEBI" id="CHEBI:42819"/>
        <dbReference type="ChEBI" id="CHEBI:58136"/>
        <dbReference type="EC" id="4.2.1.41"/>
    </reaction>
</comment>
<evidence type="ECO:0000313" key="9">
    <source>
        <dbReference type="EMBL" id="OSQ37498.1"/>
    </source>
</evidence>
<dbReference type="PIRSF" id="PIRSF001365">
    <property type="entry name" value="DHDPS"/>
    <property type="match status" value="1"/>
</dbReference>
<dbReference type="GO" id="GO:0047448">
    <property type="term" value="F:5-dehydro-4-deoxyglucarate dehydratase activity"/>
    <property type="evidence" value="ECO:0007669"/>
    <property type="project" value="UniProtKB-UniRule"/>
</dbReference>
<evidence type="ECO:0000256" key="8">
    <source>
        <dbReference type="PIRSR" id="PIRSR001365-2"/>
    </source>
</evidence>
<dbReference type="InterPro" id="IPR002220">
    <property type="entry name" value="DapA-like"/>
</dbReference>
<comment type="similarity">
    <text evidence="3 5 6">Belongs to the DapA family.</text>
</comment>
<sequence length="309" mass="32886">MDFTELKSAIGAGLLSFPVTPFDAEQRLDLAGYRAHVSWLAQYPAAALFAAGGTGEFFSLTHREVVETVKAAKDVAGKTPIIAGCGYGTAMAVDLARDCQAAGADGLLLLPQYLIGASQAGLFDRVKKVCQSVDIGVIVYNRDNSILSAETLARLCEECPNLIGFKDGHGNVELVTRVCTLMGDRLSYIGGMPTAEVYAKAYKAAGVTTYSSAIFNFLPTQALAFYDALCADDDATMSKMLREFFYPYLAIRDRGTGYAVSIVKAGMKVIGRDTGPVRSPLVDLTATEVAMLADVVAAAFGKDAVNYHP</sequence>
<dbReference type="PANTHER" id="PTHR12128:SF19">
    <property type="entry name" value="5-DEHYDRO-4-DEOXYGLUCARATE DEHYDRATASE 2-RELATED"/>
    <property type="match status" value="1"/>
</dbReference>
<dbReference type="Proteomes" id="UP000193391">
    <property type="component" value="Unassembled WGS sequence"/>
</dbReference>
<organism evidence="9 10">
    <name type="scientific">Thalassospira mesophila</name>
    <dbReference type="NCBI Taxonomy" id="1293891"/>
    <lineage>
        <taxon>Bacteria</taxon>
        <taxon>Pseudomonadati</taxon>
        <taxon>Pseudomonadota</taxon>
        <taxon>Alphaproteobacteria</taxon>
        <taxon>Rhodospirillales</taxon>
        <taxon>Thalassospiraceae</taxon>
        <taxon>Thalassospira</taxon>
    </lineage>
</organism>
<feature type="binding site" evidence="8">
    <location>
        <position position="54"/>
    </location>
    <ligand>
        <name>pyruvate</name>
        <dbReference type="ChEBI" id="CHEBI:15361"/>
    </ligand>
</feature>
<dbReference type="OrthoDB" id="8995637at2"/>
<dbReference type="UniPathway" id="UPA00564">
    <property type="reaction ID" value="UER00628"/>
</dbReference>
<protein>
    <recommendedName>
        <fullName evidence="5">Probable 5-dehydro-4-deoxyglucarate dehydratase</fullName>
        <ecNumber evidence="5">4.2.1.41</ecNumber>
    </recommendedName>
    <alternativeName>
        <fullName evidence="5">5-keto-4-deoxy-glucarate dehydratase</fullName>
        <shortName evidence="5">KDGDH</shortName>
    </alternativeName>
</protein>
<dbReference type="InterPro" id="IPR013785">
    <property type="entry name" value="Aldolase_TIM"/>
</dbReference>
<evidence type="ECO:0000256" key="5">
    <source>
        <dbReference type="HAMAP-Rule" id="MF_00694"/>
    </source>
</evidence>
<evidence type="ECO:0000256" key="7">
    <source>
        <dbReference type="PIRSR" id="PIRSR001365-1"/>
    </source>
</evidence>
<dbReference type="InterPro" id="IPR017655">
    <property type="entry name" value="Dehydro-deoxyglucarate_dehyd"/>
</dbReference>
<dbReference type="EMBL" id="JFKA01000006">
    <property type="protein sequence ID" value="OSQ37498.1"/>
    <property type="molecule type" value="Genomic_DNA"/>
</dbReference>
<dbReference type="GO" id="GO:0042838">
    <property type="term" value="P:D-glucarate catabolic process"/>
    <property type="evidence" value="ECO:0007669"/>
    <property type="project" value="UniProtKB-UniRule"/>
</dbReference>
<name>A0A1Y2KZ69_9PROT</name>
<dbReference type="AlphaFoldDB" id="A0A1Y2KZ69"/>
<accession>A0A1Y2KZ69</accession>
<evidence type="ECO:0000256" key="2">
    <source>
        <dbReference type="ARBA" id="ARBA00004983"/>
    </source>
</evidence>
<reference evidence="9 10" key="1">
    <citation type="submission" date="2014-03" db="EMBL/GenBank/DDBJ databases">
        <title>The draft genome sequence of Thalassospira mesophila JCM 18969.</title>
        <authorList>
            <person name="Lai Q."/>
            <person name="Shao Z."/>
        </authorList>
    </citation>
    <scope>NUCLEOTIDE SEQUENCE [LARGE SCALE GENOMIC DNA]</scope>
    <source>
        <strain evidence="9 10">JCM 18969</strain>
    </source>
</reference>
<comment type="pathway">
    <text evidence="2 5">Carbohydrate acid metabolism; D-glucarate degradation; 2,5-dioxopentanoate from D-glucarate: step 2/2.</text>
</comment>
<feature type="active site" description="Proton donor/acceptor" evidence="7">
    <location>
        <position position="140"/>
    </location>
</feature>
<dbReference type="SMART" id="SM01130">
    <property type="entry name" value="DHDPS"/>
    <property type="match status" value="1"/>
</dbReference>
<dbReference type="EC" id="4.2.1.41" evidence="5"/>
<dbReference type="Gene3D" id="3.20.20.70">
    <property type="entry name" value="Aldolase class I"/>
    <property type="match status" value="1"/>
</dbReference>
<dbReference type="SUPFAM" id="SSF51569">
    <property type="entry name" value="Aldolase"/>
    <property type="match status" value="1"/>
</dbReference>
<dbReference type="PANTHER" id="PTHR12128">
    <property type="entry name" value="DIHYDRODIPICOLINATE SYNTHASE"/>
    <property type="match status" value="1"/>
</dbReference>
<evidence type="ECO:0000256" key="1">
    <source>
        <dbReference type="ARBA" id="ARBA00001446"/>
    </source>
</evidence>
<dbReference type="GO" id="GO:0008840">
    <property type="term" value="F:4-hydroxy-tetrahydrodipicolinate synthase activity"/>
    <property type="evidence" value="ECO:0007669"/>
    <property type="project" value="TreeGrafter"/>
</dbReference>
<evidence type="ECO:0000256" key="3">
    <source>
        <dbReference type="ARBA" id="ARBA00007592"/>
    </source>
</evidence>
<evidence type="ECO:0000313" key="10">
    <source>
        <dbReference type="Proteomes" id="UP000193391"/>
    </source>
</evidence>
<dbReference type="RefSeq" id="WP_085583954.1">
    <property type="nucleotide sequence ID" value="NZ_JFKA01000006.1"/>
</dbReference>
<dbReference type="NCBIfam" id="TIGR03249">
    <property type="entry name" value="KdgD"/>
    <property type="match status" value="1"/>
</dbReference>
<proteinExistence type="inferred from homology"/>
<comment type="caution">
    <text evidence="9">The sequence shown here is derived from an EMBL/GenBank/DDBJ whole genome shotgun (WGS) entry which is preliminary data.</text>
</comment>
<gene>
    <name evidence="9" type="ORF">TMES_14645</name>
</gene>
<dbReference type="CDD" id="cd00951">
    <property type="entry name" value="KDGDH"/>
    <property type="match status" value="1"/>
</dbReference>
<keyword evidence="10" id="KW-1185">Reference proteome</keyword>
<evidence type="ECO:0000256" key="4">
    <source>
        <dbReference type="ARBA" id="ARBA00023239"/>
    </source>
</evidence>
<keyword evidence="4 5" id="KW-0456">Lyase</keyword>
<dbReference type="STRING" id="1293891.TMES_14645"/>
<feature type="active site" description="Schiff-base intermediate with substrate" evidence="7">
    <location>
        <position position="166"/>
    </location>
</feature>
<dbReference type="HAMAP" id="MF_00694">
    <property type="entry name" value="KDGDH"/>
    <property type="match status" value="1"/>
</dbReference>
<evidence type="ECO:0000256" key="6">
    <source>
        <dbReference type="PIRNR" id="PIRNR001365"/>
    </source>
</evidence>
<dbReference type="Pfam" id="PF00701">
    <property type="entry name" value="DHDPS"/>
    <property type="match status" value="1"/>
</dbReference>
<dbReference type="NCBIfam" id="NF002958">
    <property type="entry name" value="PRK03620.1"/>
    <property type="match status" value="1"/>
</dbReference>